<proteinExistence type="inferred from homology"/>
<evidence type="ECO:0000313" key="4">
    <source>
        <dbReference type="EMBL" id="KKL28716.1"/>
    </source>
</evidence>
<evidence type="ECO:0000259" key="3">
    <source>
        <dbReference type="Pfam" id="PF02525"/>
    </source>
</evidence>
<dbReference type="Gene3D" id="3.40.50.360">
    <property type="match status" value="1"/>
</dbReference>
<organism evidence="4">
    <name type="scientific">marine sediment metagenome</name>
    <dbReference type="NCBI Taxonomy" id="412755"/>
    <lineage>
        <taxon>unclassified sequences</taxon>
        <taxon>metagenomes</taxon>
        <taxon>ecological metagenomes</taxon>
    </lineage>
</organism>
<dbReference type="GO" id="GO:0005829">
    <property type="term" value="C:cytosol"/>
    <property type="evidence" value="ECO:0007669"/>
    <property type="project" value="TreeGrafter"/>
</dbReference>
<accession>A0A0F9EFW4</accession>
<dbReference type="PANTHER" id="PTHR10204:SF34">
    <property type="entry name" value="NAD(P)H DEHYDROGENASE [QUINONE] 1 ISOFORM 1"/>
    <property type="match status" value="1"/>
</dbReference>
<dbReference type="InterPro" id="IPR003680">
    <property type="entry name" value="Flavodoxin_fold"/>
</dbReference>
<dbReference type="InterPro" id="IPR051545">
    <property type="entry name" value="NAD(P)H_dehydrogenase_qn"/>
</dbReference>
<evidence type="ECO:0000256" key="2">
    <source>
        <dbReference type="ARBA" id="ARBA00023002"/>
    </source>
</evidence>
<comment type="similarity">
    <text evidence="1">Belongs to the NAD(P)H dehydrogenase (quinone) family.</text>
</comment>
<name>A0A0F9EFW4_9ZZZZ</name>
<dbReference type="SUPFAM" id="SSF52218">
    <property type="entry name" value="Flavoproteins"/>
    <property type="match status" value="1"/>
</dbReference>
<protein>
    <recommendedName>
        <fullName evidence="3">Flavodoxin-like fold domain-containing protein</fullName>
    </recommendedName>
</protein>
<evidence type="ECO:0000256" key="1">
    <source>
        <dbReference type="ARBA" id="ARBA00006252"/>
    </source>
</evidence>
<dbReference type="PANTHER" id="PTHR10204">
    <property type="entry name" value="NAD P H OXIDOREDUCTASE-RELATED"/>
    <property type="match status" value="1"/>
</dbReference>
<reference evidence="4" key="1">
    <citation type="journal article" date="2015" name="Nature">
        <title>Complex archaea that bridge the gap between prokaryotes and eukaryotes.</title>
        <authorList>
            <person name="Spang A."/>
            <person name="Saw J.H."/>
            <person name="Jorgensen S.L."/>
            <person name="Zaremba-Niedzwiedzka K."/>
            <person name="Martijn J."/>
            <person name="Lind A.E."/>
            <person name="van Eijk R."/>
            <person name="Schleper C."/>
            <person name="Guy L."/>
            <person name="Ettema T.J."/>
        </authorList>
    </citation>
    <scope>NUCLEOTIDE SEQUENCE</scope>
</reference>
<dbReference type="InterPro" id="IPR029039">
    <property type="entry name" value="Flavoprotein-like_sf"/>
</dbReference>
<dbReference type="EMBL" id="LAZR01034997">
    <property type="protein sequence ID" value="KKL28716.1"/>
    <property type="molecule type" value="Genomic_DNA"/>
</dbReference>
<dbReference type="Pfam" id="PF02525">
    <property type="entry name" value="Flavodoxin_2"/>
    <property type="match status" value="1"/>
</dbReference>
<dbReference type="GO" id="GO:0003955">
    <property type="term" value="F:NAD(P)H dehydrogenase (quinone) activity"/>
    <property type="evidence" value="ECO:0007669"/>
    <property type="project" value="TreeGrafter"/>
</dbReference>
<sequence length="177" mass="20548">MTLMLILCHPQVRSLNYSVAKQVLEVAEELEHTIYFHDLYREAFNPVLSDEEIRRGFSFDEQVQKYTVELESAEGLILIHPDWWGQPPGLLKGWVDRVFRPGVAYTFEGQEFMKKQQVPLLRGKRALIFASTDSEDKGSPHLLENLWQKGVFTYCAENPLFTEPLAEKRPYPLMGLF</sequence>
<feature type="domain" description="Flavodoxin-like fold" evidence="3">
    <location>
        <begin position="1"/>
        <end position="155"/>
    </location>
</feature>
<comment type="caution">
    <text evidence="4">The sequence shown here is derived from an EMBL/GenBank/DDBJ whole genome shotgun (WGS) entry which is preliminary data.</text>
</comment>
<gene>
    <name evidence="4" type="ORF">LCGC14_2372330</name>
</gene>
<dbReference type="AlphaFoldDB" id="A0A0F9EFW4"/>
<keyword evidence="2" id="KW-0560">Oxidoreductase</keyword>